<sequence length="306" mass="36005">MLLKDKDYIDNEYYVYNRRFFRVIGLWEYQTSLKKLVYVCTINFMIVIGLYQQIYTLLTSERNLKSIAKLLEITLPTLCFGSCYYNLLLNGAIMKKILYRIKHDWDELANKPELIILKKYAYVSRLCTVTIAVFFYLYIAFLVFPSLISNFRYIFGAIRETELVLPITFNVKNQMRYYLELSLQCINISVLCTVGIANYSMLIAVIQHACALFNIIIWRVNEKFKKQSHNSCRPDKKVVLAEENEWIIGIIKFYNNAIEFVLCFDLTNTEKLTNICYVIASLFVIYAYFHFGQKLIDNNVNVSQTL</sequence>
<evidence type="ECO:0008006" key="13">
    <source>
        <dbReference type="Google" id="ProtNLM"/>
    </source>
</evidence>
<keyword evidence="12" id="KW-1185">Reference proteome</keyword>
<reference evidence="11" key="1">
    <citation type="journal article" date="2020" name="G3 (Bethesda)">
        <title>High-Quality Assemblies for Three Invasive Social Wasps from the &lt;i&gt;Vespula&lt;/i&gt; Genus.</title>
        <authorList>
            <person name="Harrop T.W.R."/>
            <person name="Guhlin J."/>
            <person name="McLaughlin G.M."/>
            <person name="Permina E."/>
            <person name="Stockwell P."/>
            <person name="Gilligan J."/>
            <person name="Le Lec M.F."/>
            <person name="Gruber M.A.M."/>
            <person name="Quinn O."/>
            <person name="Lovegrove M."/>
            <person name="Duncan E.J."/>
            <person name="Remnant E.J."/>
            <person name="Van Eeckhoven J."/>
            <person name="Graham B."/>
            <person name="Knapp R.A."/>
            <person name="Langford K.W."/>
            <person name="Kronenberg Z."/>
            <person name="Press M.O."/>
            <person name="Eacker S.M."/>
            <person name="Wilson-Rankin E.E."/>
            <person name="Purcell J."/>
            <person name="Lester P.J."/>
            <person name="Dearden P.K."/>
        </authorList>
    </citation>
    <scope>NUCLEOTIDE SEQUENCE</scope>
    <source>
        <strain evidence="11">Linc-1</strain>
    </source>
</reference>
<dbReference type="EMBL" id="JACSDZ010000025">
    <property type="protein sequence ID" value="KAF7379295.1"/>
    <property type="molecule type" value="Genomic_DNA"/>
</dbReference>
<evidence type="ECO:0000256" key="7">
    <source>
        <dbReference type="ARBA" id="ARBA00023136"/>
    </source>
</evidence>
<keyword evidence="6 10" id="KW-1133">Transmembrane helix</keyword>
<dbReference type="Pfam" id="PF02949">
    <property type="entry name" value="7tm_6"/>
    <property type="match status" value="1"/>
</dbReference>
<accession>A0A834MNG9</accession>
<gene>
    <name evidence="11" type="ORF">HZH68_017140</name>
</gene>
<evidence type="ECO:0000256" key="8">
    <source>
        <dbReference type="ARBA" id="ARBA00023170"/>
    </source>
</evidence>
<comment type="subcellular location">
    <subcellularLocation>
        <location evidence="1">Cell membrane</location>
        <topology evidence="1">Multi-pass membrane protein</topology>
    </subcellularLocation>
</comment>
<name>A0A834MNG9_VESGE</name>
<evidence type="ECO:0000313" key="12">
    <source>
        <dbReference type="Proteomes" id="UP000617340"/>
    </source>
</evidence>
<dbReference type="GO" id="GO:0005886">
    <property type="term" value="C:plasma membrane"/>
    <property type="evidence" value="ECO:0007669"/>
    <property type="project" value="UniProtKB-SubCell"/>
</dbReference>
<dbReference type="InterPro" id="IPR004117">
    <property type="entry name" value="7tm6_olfct_rcpt"/>
</dbReference>
<feature type="transmembrane region" description="Helical" evidence="10">
    <location>
        <begin position="122"/>
        <end position="144"/>
    </location>
</feature>
<feature type="transmembrane region" description="Helical" evidence="10">
    <location>
        <begin position="202"/>
        <end position="220"/>
    </location>
</feature>
<evidence type="ECO:0000256" key="5">
    <source>
        <dbReference type="ARBA" id="ARBA00022725"/>
    </source>
</evidence>
<evidence type="ECO:0000256" key="3">
    <source>
        <dbReference type="ARBA" id="ARBA00022606"/>
    </source>
</evidence>
<keyword evidence="4 10" id="KW-0812">Transmembrane</keyword>
<dbReference type="GO" id="GO:0005549">
    <property type="term" value="F:odorant binding"/>
    <property type="evidence" value="ECO:0007669"/>
    <property type="project" value="InterPro"/>
</dbReference>
<keyword evidence="2" id="KW-1003">Cell membrane</keyword>
<dbReference type="GO" id="GO:0004984">
    <property type="term" value="F:olfactory receptor activity"/>
    <property type="evidence" value="ECO:0007669"/>
    <property type="project" value="InterPro"/>
</dbReference>
<feature type="transmembrane region" description="Helical" evidence="10">
    <location>
        <begin position="70"/>
        <end position="88"/>
    </location>
</feature>
<feature type="transmembrane region" description="Helical" evidence="10">
    <location>
        <begin position="36"/>
        <end position="58"/>
    </location>
</feature>
<evidence type="ECO:0000313" key="11">
    <source>
        <dbReference type="EMBL" id="KAF7379295.1"/>
    </source>
</evidence>
<organism evidence="11 12">
    <name type="scientific">Vespula germanica</name>
    <name type="common">German yellow jacket</name>
    <name type="synonym">Paravespula germanica</name>
    <dbReference type="NCBI Taxonomy" id="30212"/>
    <lineage>
        <taxon>Eukaryota</taxon>
        <taxon>Metazoa</taxon>
        <taxon>Ecdysozoa</taxon>
        <taxon>Arthropoda</taxon>
        <taxon>Hexapoda</taxon>
        <taxon>Insecta</taxon>
        <taxon>Pterygota</taxon>
        <taxon>Neoptera</taxon>
        <taxon>Endopterygota</taxon>
        <taxon>Hymenoptera</taxon>
        <taxon>Apocrita</taxon>
        <taxon>Aculeata</taxon>
        <taxon>Vespoidea</taxon>
        <taxon>Vespidae</taxon>
        <taxon>Vespinae</taxon>
        <taxon>Vespula</taxon>
    </lineage>
</organism>
<dbReference type="GO" id="GO:0007165">
    <property type="term" value="P:signal transduction"/>
    <property type="evidence" value="ECO:0007669"/>
    <property type="project" value="UniProtKB-KW"/>
</dbReference>
<keyword evidence="7 10" id="KW-0472">Membrane</keyword>
<proteinExistence type="predicted"/>
<dbReference type="AlphaFoldDB" id="A0A834MNG9"/>
<evidence type="ECO:0000256" key="10">
    <source>
        <dbReference type="SAM" id="Phobius"/>
    </source>
</evidence>
<evidence type="ECO:0000256" key="4">
    <source>
        <dbReference type="ARBA" id="ARBA00022692"/>
    </source>
</evidence>
<evidence type="ECO:0000256" key="9">
    <source>
        <dbReference type="ARBA" id="ARBA00023224"/>
    </source>
</evidence>
<dbReference type="Proteomes" id="UP000617340">
    <property type="component" value="Unassembled WGS sequence"/>
</dbReference>
<protein>
    <recommendedName>
        <fullName evidence="13">Odorant receptor</fullName>
    </recommendedName>
</protein>
<evidence type="ECO:0000256" key="6">
    <source>
        <dbReference type="ARBA" id="ARBA00022989"/>
    </source>
</evidence>
<evidence type="ECO:0000256" key="2">
    <source>
        <dbReference type="ARBA" id="ARBA00022475"/>
    </source>
</evidence>
<keyword evidence="5" id="KW-0552">Olfaction</keyword>
<dbReference type="PANTHER" id="PTHR21137">
    <property type="entry name" value="ODORANT RECEPTOR"/>
    <property type="match status" value="1"/>
</dbReference>
<feature type="transmembrane region" description="Helical" evidence="10">
    <location>
        <begin position="272"/>
        <end position="291"/>
    </location>
</feature>
<comment type="caution">
    <text evidence="11">The sequence shown here is derived from an EMBL/GenBank/DDBJ whole genome shotgun (WGS) entry which is preliminary data.</text>
</comment>
<dbReference type="PANTHER" id="PTHR21137:SF35">
    <property type="entry name" value="ODORANT RECEPTOR 19A-RELATED"/>
    <property type="match status" value="1"/>
</dbReference>
<keyword evidence="8" id="KW-0675">Receptor</keyword>
<keyword evidence="9" id="KW-0807">Transducer</keyword>
<keyword evidence="3" id="KW-0716">Sensory transduction</keyword>
<evidence type="ECO:0000256" key="1">
    <source>
        <dbReference type="ARBA" id="ARBA00004651"/>
    </source>
</evidence>